<evidence type="ECO:0008006" key="3">
    <source>
        <dbReference type="Google" id="ProtNLM"/>
    </source>
</evidence>
<reference evidence="2" key="2">
    <citation type="submission" date="2015-01" db="EMBL/GenBank/DDBJ databases">
        <title>Evolutionary Origins and Diversification of the Mycorrhizal Mutualists.</title>
        <authorList>
            <consortium name="DOE Joint Genome Institute"/>
            <consortium name="Mycorrhizal Genomics Consortium"/>
            <person name="Kohler A."/>
            <person name="Kuo A."/>
            <person name="Nagy L.G."/>
            <person name="Floudas D."/>
            <person name="Copeland A."/>
            <person name="Barry K.W."/>
            <person name="Cichocki N."/>
            <person name="Veneault-Fourrey C."/>
            <person name="LaButti K."/>
            <person name="Lindquist E.A."/>
            <person name="Lipzen A."/>
            <person name="Lundell T."/>
            <person name="Morin E."/>
            <person name="Murat C."/>
            <person name="Riley R."/>
            <person name="Ohm R."/>
            <person name="Sun H."/>
            <person name="Tunlid A."/>
            <person name="Henrissat B."/>
            <person name="Grigoriev I.V."/>
            <person name="Hibbett D.S."/>
            <person name="Martin F."/>
        </authorList>
    </citation>
    <scope>NUCLEOTIDE SEQUENCE [LARGE SCALE GENOMIC DNA]</scope>
    <source>
        <strain evidence="2">441</strain>
    </source>
</reference>
<evidence type="ECO:0000313" key="1">
    <source>
        <dbReference type="EMBL" id="KIK23130.1"/>
    </source>
</evidence>
<dbReference type="STRING" id="765257.A0A0C9YE88"/>
<organism evidence="1 2">
    <name type="scientific">Pisolithus microcarpus 441</name>
    <dbReference type="NCBI Taxonomy" id="765257"/>
    <lineage>
        <taxon>Eukaryota</taxon>
        <taxon>Fungi</taxon>
        <taxon>Dikarya</taxon>
        <taxon>Basidiomycota</taxon>
        <taxon>Agaricomycotina</taxon>
        <taxon>Agaricomycetes</taxon>
        <taxon>Agaricomycetidae</taxon>
        <taxon>Boletales</taxon>
        <taxon>Sclerodermatineae</taxon>
        <taxon>Pisolithaceae</taxon>
        <taxon>Pisolithus</taxon>
    </lineage>
</organism>
<reference evidence="1 2" key="1">
    <citation type="submission" date="2014-04" db="EMBL/GenBank/DDBJ databases">
        <authorList>
            <consortium name="DOE Joint Genome Institute"/>
            <person name="Kuo A."/>
            <person name="Kohler A."/>
            <person name="Costa M.D."/>
            <person name="Nagy L.G."/>
            <person name="Floudas D."/>
            <person name="Copeland A."/>
            <person name="Barry K.W."/>
            <person name="Cichocki N."/>
            <person name="Veneault-Fourrey C."/>
            <person name="LaButti K."/>
            <person name="Lindquist E.A."/>
            <person name="Lipzen A."/>
            <person name="Lundell T."/>
            <person name="Morin E."/>
            <person name="Murat C."/>
            <person name="Sun H."/>
            <person name="Tunlid A."/>
            <person name="Henrissat B."/>
            <person name="Grigoriev I.V."/>
            <person name="Hibbett D.S."/>
            <person name="Martin F."/>
            <person name="Nordberg H.P."/>
            <person name="Cantor M.N."/>
            <person name="Hua S.X."/>
        </authorList>
    </citation>
    <scope>NUCLEOTIDE SEQUENCE [LARGE SCALE GENOMIC DNA]</scope>
    <source>
        <strain evidence="1 2">441</strain>
    </source>
</reference>
<keyword evidence="2" id="KW-1185">Reference proteome</keyword>
<protein>
    <recommendedName>
        <fullName evidence="3">Transposable element Tcb1 transposase</fullName>
    </recommendedName>
</protein>
<dbReference type="HOGENOM" id="CLU_033666_15_1_1"/>
<dbReference type="EMBL" id="KN833730">
    <property type="protein sequence ID" value="KIK23130.1"/>
    <property type="molecule type" value="Genomic_DNA"/>
</dbReference>
<accession>A0A0C9YE88</accession>
<proteinExistence type="predicted"/>
<gene>
    <name evidence="1" type="ORF">PISMIDRAFT_36614</name>
</gene>
<evidence type="ECO:0000313" key="2">
    <source>
        <dbReference type="Proteomes" id="UP000054018"/>
    </source>
</evidence>
<sequence>LKFGGGSLMMWGCMTWEGVGYATKIDDSLQYYGLHPPAIIFQQDNDPKHT</sequence>
<feature type="non-terminal residue" evidence="1">
    <location>
        <position position="1"/>
    </location>
</feature>
<feature type="non-terminal residue" evidence="1">
    <location>
        <position position="50"/>
    </location>
</feature>
<dbReference type="Proteomes" id="UP000054018">
    <property type="component" value="Unassembled WGS sequence"/>
</dbReference>
<dbReference type="OrthoDB" id="3221648at2759"/>
<name>A0A0C9YE88_9AGAM</name>
<dbReference type="AlphaFoldDB" id="A0A0C9YE88"/>